<dbReference type="Proteomes" id="UP000339249">
    <property type="component" value="Unassembled WGS sequence"/>
</dbReference>
<reference evidence="1 2" key="1">
    <citation type="submission" date="2019-04" db="EMBL/GenBank/DDBJ databases">
        <authorList>
            <consortium name="Pathogen Informatics"/>
        </authorList>
    </citation>
    <scope>NUCLEOTIDE SEQUENCE [LARGE SCALE GENOMIC DNA]</scope>
    <source>
        <strain evidence="1 2">NCTC9185</strain>
    </source>
</reference>
<proteinExistence type="predicted"/>
<protein>
    <submittedName>
        <fullName evidence="1">Uncharacterized protein</fullName>
    </submittedName>
</protein>
<accession>A0A4U9D5G5</accession>
<sequence length="55" mass="6560">MLSPRQSKTTIKRHIKILEPFKNKGIVGFEIRIVHAQLPQFFWGNVHPFVRKLYN</sequence>
<dbReference type="AlphaFoldDB" id="A0A4U9D5G5"/>
<evidence type="ECO:0000313" key="1">
    <source>
        <dbReference type="EMBL" id="VTN10963.1"/>
    </source>
</evidence>
<name>A0A4U9D5G5_RAOTE</name>
<evidence type="ECO:0000313" key="2">
    <source>
        <dbReference type="Proteomes" id="UP000339249"/>
    </source>
</evidence>
<dbReference type="EMBL" id="CABDVU010000001">
    <property type="protein sequence ID" value="VTN10963.1"/>
    <property type="molecule type" value="Genomic_DNA"/>
</dbReference>
<organism evidence="1 2">
    <name type="scientific">Raoultella terrigena</name>
    <name type="common">Klebsiella terrigena</name>
    <dbReference type="NCBI Taxonomy" id="577"/>
    <lineage>
        <taxon>Bacteria</taxon>
        <taxon>Pseudomonadati</taxon>
        <taxon>Pseudomonadota</taxon>
        <taxon>Gammaproteobacteria</taxon>
        <taxon>Enterobacterales</taxon>
        <taxon>Enterobacteriaceae</taxon>
        <taxon>Klebsiella/Raoultella group</taxon>
        <taxon>Raoultella</taxon>
    </lineage>
</organism>
<gene>
    <name evidence="1" type="ORF">NCTC9185_02905</name>
</gene>